<feature type="region of interest" description="Disordered" evidence="5">
    <location>
        <begin position="1"/>
        <end position="21"/>
    </location>
</feature>
<dbReference type="InterPro" id="IPR018253">
    <property type="entry name" value="DnaJ_domain_CS"/>
</dbReference>
<organism evidence="7 8">
    <name type="scientific">Pelagomonas calceolata</name>
    <dbReference type="NCBI Taxonomy" id="35677"/>
    <lineage>
        <taxon>Eukaryota</taxon>
        <taxon>Sar</taxon>
        <taxon>Stramenopiles</taxon>
        <taxon>Ochrophyta</taxon>
        <taxon>Pelagophyceae</taxon>
        <taxon>Pelagomonadales</taxon>
        <taxon>Pelagomonadaceae</taxon>
        <taxon>Pelagomonas</taxon>
    </lineage>
</organism>
<dbReference type="Gene3D" id="1.10.287.110">
    <property type="entry name" value="DnaJ domain"/>
    <property type="match status" value="1"/>
</dbReference>
<dbReference type="InterPro" id="IPR001623">
    <property type="entry name" value="DnaJ_domain"/>
</dbReference>
<dbReference type="OrthoDB" id="550424at2759"/>
<dbReference type="SMART" id="SM00271">
    <property type="entry name" value="DnaJ"/>
    <property type="match status" value="1"/>
</dbReference>
<dbReference type="InterPro" id="IPR001305">
    <property type="entry name" value="HSP_DnaJ_Cys-rich_dom"/>
</dbReference>
<dbReference type="InterPro" id="IPR036869">
    <property type="entry name" value="J_dom_sf"/>
</dbReference>
<dbReference type="SUPFAM" id="SSF49493">
    <property type="entry name" value="HSP40/DnaJ peptide-binding domain"/>
    <property type="match status" value="2"/>
</dbReference>
<dbReference type="GO" id="GO:0051082">
    <property type="term" value="F:unfolded protein binding"/>
    <property type="evidence" value="ECO:0007669"/>
    <property type="project" value="InterPro"/>
</dbReference>
<evidence type="ECO:0000313" key="7">
    <source>
        <dbReference type="EMBL" id="CAH0373980.1"/>
    </source>
</evidence>
<feature type="region of interest" description="Disordered" evidence="5">
    <location>
        <begin position="392"/>
        <end position="426"/>
    </location>
</feature>
<evidence type="ECO:0000313" key="8">
    <source>
        <dbReference type="Proteomes" id="UP000789595"/>
    </source>
</evidence>
<dbReference type="Pfam" id="PF00226">
    <property type="entry name" value="DnaJ"/>
    <property type="match status" value="1"/>
</dbReference>
<keyword evidence="3" id="KW-0863">Zinc-finger</keyword>
<accession>A0A8J2WN88</accession>
<keyword evidence="8" id="KW-1185">Reference proteome</keyword>
<keyword evidence="4" id="KW-0862">Zinc</keyword>
<keyword evidence="2" id="KW-0677">Repeat</keyword>
<dbReference type="PROSITE" id="PS00636">
    <property type="entry name" value="DNAJ_1"/>
    <property type="match status" value="1"/>
</dbReference>
<dbReference type="InterPro" id="IPR008971">
    <property type="entry name" value="HSP40/DnaJ_pept-bd"/>
</dbReference>
<name>A0A8J2WN88_9STRA</name>
<dbReference type="InterPro" id="IPR002939">
    <property type="entry name" value="DnaJ_C"/>
</dbReference>
<dbReference type="FunFam" id="2.60.260.20:FF:000003">
    <property type="entry name" value="DnaJ subfamily A member 2"/>
    <property type="match status" value="1"/>
</dbReference>
<dbReference type="CDD" id="cd10747">
    <property type="entry name" value="DnaJ_C"/>
    <property type="match status" value="1"/>
</dbReference>
<dbReference type="GO" id="GO:0006457">
    <property type="term" value="P:protein folding"/>
    <property type="evidence" value="ECO:0007669"/>
    <property type="project" value="InterPro"/>
</dbReference>
<comment type="caution">
    <text evidence="7">The sequence shown here is derived from an EMBL/GenBank/DDBJ whole genome shotgun (WGS) entry which is preliminary data.</text>
</comment>
<evidence type="ECO:0000256" key="2">
    <source>
        <dbReference type="ARBA" id="ARBA00022737"/>
    </source>
</evidence>
<dbReference type="Gene3D" id="2.60.260.20">
    <property type="entry name" value="Urease metallochaperone UreE, N-terminal domain"/>
    <property type="match status" value="2"/>
</dbReference>
<protein>
    <recommendedName>
        <fullName evidence="6">J domain-containing protein</fullName>
    </recommendedName>
</protein>
<keyword evidence="1" id="KW-0479">Metal-binding</keyword>
<evidence type="ECO:0000256" key="5">
    <source>
        <dbReference type="SAM" id="MobiDB-lite"/>
    </source>
</evidence>
<dbReference type="InterPro" id="IPR036410">
    <property type="entry name" value="HSP_DnaJ_Cys-rich_dom_sf"/>
</dbReference>
<reference evidence="7" key="1">
    <citation type="submission" date="2021-11" db="EMBL/GenBank/DDBJ databases">
        <authorList>
            <consortium name="Genoscope - CEA"/>
            <person name="William W."/>
        </authorList>
    </citation>
    <scope>NUCLEOTIDE SEQUENCE</scope>
</reference>
<evidence type="ECO:0000259" key="6">
    <source>
        <dbReference type="PROSITE" id="PS50076"/>
    </source>
</evidence>
<dbReference type="CDD" id="cd06257">
    <property type="entry name" value="DnaJ"/>
    <property type="match status" value="1"/>
</dbReference>
<proteinExistence type="predicted"/>
<dbReference type="GO" id="GO:0030544">
    <property type="term" value="F:Hsp70 protein binding"/>
    <property type="evidence" value="ECO:0007669"/>
    <property type="project" value="InterPro"/>
</dbReference>
<gene>
    <name evidence="7" type="ORF">PECAL_4P12350</name>
</gene>
<dbReference type="PROSITE" id="PS50076">
    <property type="entry name" value="DNAJ_2"/>
    <property type="match status" value="1"/>
</dbReference>
<dbReference type="SUPFAM" id="SSF57938">
    <property type="entry name" value="DnaJ/Hsp40 cysteine-rich domain"/>
    <property type="match status" value="1"/>
</dbReference>
<dbReference type="PANTHER" id="PTHR43888">
    <property type="entry name" value="DNAJ-LIKE-2, ISOFORM A-RELATED"/>
    <property type="match status" value="1"/>
</dbReference>
<dbReference type="InterPro" id="IPR044713">
    <property type="entry name" value="DNJA1/2-like"/>
</dbReference>
<dbReference type="Gene3D" id="2.10.230.10">
    <property type="entry name" value="Heat shock protein DnaJ, cysteine-rich domain"/>
    <property type="match status" value="1"/>
</dbReference>
<evidence type="ECO:0000256" key="4">
    <source>
        <dbReference type="ARBA" id="ARBA00022833"/>
    </source>
</evidence>
<dbReference type="EMBL" id="CAKKNE010000004">
    <property type="protein sequence ID" value="CAH0373980.1"/>
    <property type="molecule type" value="Genomic_DNA"/>
</dbReference>
<dbReference type="CDD" id="cd10719">
    <property type="entry name" value="DnaJ_zf"/>
    <property type="match status" value="1"/>
</dbReference>
<feature type="compositionally biased region" description="Gly residues" evidence="5">
    <location>
        <begin position="1"/>
        <end position="12"/>
    </location>
</feature>
<evidence type="ECO:0000256" key="1">
    <source>
        <dbReference type="ARBA" id="ARBA00022723"/>
    </source>
</evidence>
<dbReference type="GO" id="GO:0008270">
    <property type="term" value="F:zinc ion binding"/>
    <property type="evidence" value="ECO:0007669"/>
    <property type="project" value="UniProtKB-KW"/>
</dbReference>
<dbReference type="Proteomes" id="UP000789595">
    <property type="component" value="Unassembled WGS sequence"/>
</dbReference>
<dbReference type="AlphaFoldDB" id="A0A8J2WN88"/>
<dbReference type="PRINTS" id="PR00625">
    <property type="entry name" value="JDOMAIN"/>
</dbReference>
<feature type="domain" description="J" evidence="6">
    <location>
        <begin position="25"/>
        <end position="86"/>
    </location>
</feature>
<evidence type="ECO:0000256" key="3">
    <source>
        <dbReference type="ARBA" id="ARBA00022771"/>
    </source>
</evidence>
<dbReference type="Pfam" id="PF01556">
    <property type="entry name" value="DnaJ_C"/>
    <property type="match status" value="1"/>
</dbReference>
<dbReference type="SUPFAM" id="SSF46565">
    <property type="entry name" value="Chaperone J-domain"/>
    <property type="match status" value="1"/>
</dbReference>
<sequence>MFFGGMPGGGFPGMPQKREPADTTKLYETLGIEKSSTAAQIKKAYRKKALRMHPDKGGDPEEFKKLQAAYDVLSDEDKRKTYDKYGLEGLEEGGGPGGGMGDIFDLFGGGRRRNGKRKVEPLVFTVKASLEHLYCGKTVKLAYKRDALVGEPRKCATCGGTGITVQNVQIAPGMVTRAQAQCSQCNGGYRAQMKKERCEVEVRIDKGAADKSKIKLKDKGSEAAGAEQGDVHFVIQQKPHSLYKRHGADLLIRKDIGLVEALTGFKFVVPTLDGRKLSVQAKPGQIIRPEVRSGVPYVMCVDGEGMPKYGNPFDKGRLFVLFHIAFPTDGSLSSQAVAYLKKALPAPLDHPVVGADAEALKKLAEKNESVRELLGHEAEEAFLTRVEGGMDDFGRGAGADGGDATNEDDDDGRRRRGPQVQQCAQQ</sequence>